<feature type="transmembrane region" description="Helical" evidence="2">
    <location>
        <begin position="20"/>
        <end position="39"/>
    </location>
</feature>
<gene>
    <name evidence="4" type="ORF">V3328_13490</name>
</gene>
<dbReference type="InterPro" id="IPR050879">
    <property type="entry name" value="Acyltransferase_3"/>
</dbReference>
<keyword evidence="5" id="KW-1185">Reference proteome</keyword>
<dbReference type="Proteomes" id="UP001378188">
    <property type="component" value="Unassembled WGS sequence"/>
</dbReference>
<name>A0AAW9RQ95_9HYPH</name>
<evidence type="ECO:0000259" key="3">
    <source>
        <dbReference type="Pfam" id="PF01757"/>
    </source>
</evidence>
<accession>A0AAW9RQ95</accession>
<feature type="domain" description="Acyltransferase 3" evidence="3">
    <location>
        <begin position="12"/>
        <end position="358"/>
    </location>
</feature>
<dbReference type="PANTHER" id="PTHR23028:SF134">
    <property type="entry name" value="PUTATIVE (AFU_ORTHOLOGUE AFUA_4G08520)-RELATED"/>
    <property type="match status" value="1"/>
</dbReference>
<keyword evidence="2" id="KW-0472">Membrane</keyword>
<feature type="transmembrane region" description="Helical" evidence="2">
    <location>
        <begin position="276"/>
        <end position="295"/>
    </location>
</feature>
<feature type="transmembrane region" description="Helical" evidence="2">
    <location>
        <begin position="340"/>
        <end position="361"/>
    </location>
</feature>
<evidence type="ECO:0000313" key="5">
    <source>
        <dbReference type="Proteomes" id="UP001378188"/>
    </source>
</evidence>
<evidence type="ECO:0000313" key="4">
    <source>
        <dbReference type="EMBL" id="MEJ8572498.1"/>
    </source>
</evidence>
<evidence type="ECO:0000256" key="2">
    <source>
        <dbReference type="SAM" id="Phobius"/>
    </source>
</evidence>
<dbReference type="InterPro" id="IPR002656">
    <property type="entry name" value="Acyl_transf_3_dom"/>
</dbReference>
<dbReference type="AlphaFoldDB" id="A0AAW9RQ95"/>
<dbReference type="GO" id="GO:0016747">
    <property type="term" value="F:acyltransferase activity, transferring groups other than amino-acyl groups"/>
    <property type="evidence" value="ECO:0007669"/>
    <property type="project" value="InterPro"/>
</dbReference>
<feature type="transmembrane region" description="Helical" evidence="2">
    <location>
        <begin position="59"/>
        <end position="80"/>
    </location>
</feature>
<feature type="transmembrane region" description="Helical" evidence="2">
    <location>
        <begin position="167"/>
        <end position="185"/>
    </location>
</feature>
<comment type="caution">
    <text evidence="4">The sequence shown here is derived from an EMBL/GenBank/DDBJ whole genome shotgun (WGS) entry which is preliminary data.</text>
</comment>
<keyword evidence="4" id="KW-0808">Transferase</keyword>
<reference evidence="4 5" key="1">
    <citation type="submission" date="2024-02" db="EMBL/GenBank/DDBJ databases">
        <title>Genome analysis and characterization of Microbaculum marinisediminis sp. nov., isolated from marine sediment.</title>
        <authorList>
            <person name="Du Z.-J."/>
            <person name="Ye Y.-Q."/>
            <person name="Zhang Z.-R."/>
            <person name="Yuan S.-M."/>
            <person name="Zhang X.-Y."/>
        </authorList>
    </citation>
    <scope>NUCLEOTIDE SEQUENCE [LARGE SCALE GENOMIC DNA]</scope>
    <source>
        <strain evidence="4 5">SDUM1044001</strain>
    </source>
</reference>
<feature type="transmembrane region" description="Helical" evidence="2">
    <location>
        <begin position="237"/>
        <end position="256"/>
    </location>
</feature>
<proteinExistence type="predicted"/>
<dbReference type="RefSeq" id="WP_340330198.1">
    <property type="nucleotide sequence ID" value="NZ_JAZHOF010000005.1"/>
</dbReference>
<sequence>MSAAGPLKSRIVAFDGLRGVAAFIVIVSHFVLVFTPVWFTGSAGLDWSAPDIFAKTPLFLLQSGTFAVFVFFALSGFVMAQSAALSRAPLLALAVTRYLRLNVPVLASIGFALVLIALFPGAVVAVAEKVGHGWVASWYRPDGPSVGAAVFDALRVNYKTTLYYNPVVWTMKVELIGSLVVYVVYKAVPPRWRVPVLAAGLLFAFVENGTEGYLFGFFGGALVYEHWVRGRGFPVPLLWAALAAGLLLGGVPVAAPRGPAYEWLYVALDPVSDPDLSIRNIGALLLLVGVLYLPAPRALLATMAPRFLGRISFALYLVHFPILCTLVAAVWLRIGPDHQWLLFAGYAAVTLAAAWLLTVAVDEPAIRLLARARKWSQGWTGALAYGTGQHPSGTVGQPSLEPAGPAKAPPAERASGTP</sequence>
<feature type="region of interest" description="Disordered" evidence="1">
    <location>
        <begin position="389"/>
        <end position="418"/>
    </location>
</feature>
<dbReference type="EC" id="2.3.-.-" evidence="4"/>
<evidence type="ECO:0000256" key="1">
    <source>
        <dbReference type="SAM" id="MobiDB-lite"/>
    </source>
</evidence>
<dbReference type="Pfam" id="PF01757">
    <property type="entry name" value="Acyl_transf_3"/>
    <property type="match status" value="1"/>
</dbReference>
<dbReference type="EMBL" id="JAZHOF010000005">
    <property type="protein sequence ID" value="MEJ8572498.1"/>
    <property type="molecule type" value="Genomic_DNA"/>
</dbReference>
<keyword evidence="2" id="KW-0812">Transmembrane</keyword>
<feature type="compositionally biased region" description="Low complexity" evidence="1">
    <location>
        <begin position="402"/>
        <end position="411"/>
    </location>
</feature>
<feature type="transmembrane region" description="Helical" evidence="2">
    <location>
        <begin position="101"/>
        <end position="127"/>
    </location>
</feature>
<dbReference type="PANTHER" id="PTHR23028">
    <property type="entry name" value="ACETYLTRANSFERASE"/>
    <property type="match status" value="1"/>
</dbReference>
<keyword evidence="2" id="KW-1133">Transmembrane helix</keyword>
<organism evidence="4 5">
    <name type="scientific">Microbaculum marinum</name>
    <dbReference type="NCBI Taxonomy" id="1764581"/>
    <lineage>
        <taxon>Bacteria</taxon>
        <taxon>Pseudomonadati</taxon>
        <taxon>Pseudomonadota</taxon>
        <taxon>Alphaproteobacteria</taxon>
        <taxon>Hyphomicrobiales</taxon>
        <taxon>Tepidamorphaceae</taxon>
        <taxon>Microbaculum</taxon>
    </lineage>
</organism>
<feature type="transmembrane region" description="Helical" evidence="2">
    <location>
        <begin position="307"/>
        <end position="334"/>
    </location>
</feature>
<keyword evidence="4" id="KW-0012">Acyltransferase</keyword>
<protein>
    <submittedName>
        <fullName evidence="4">Acyltransferase</fullName>
        <ecNumber evidence="4">2.3.-.-</ecNumber>
    </submittedName>
</protein>